<accession>A0A1B6JG69</accession>
<organism evidence="1">
    <name type="scientific">Homalodisca liturata</name>
    <dbReference type="NCBI Taxonomy" id="320908"/>
    <lineage>
        <taxon>Eukaryota</taxon>
        <taxon>Metazoa</taxon>
        <taxon>Ecdysozoa</taxon>
        <taxon>Arthropoda</taxon>
        <taxon>Hexapoda</taxon>
        <taxon>Insecta</taxon>
        <taxon>Pterygota</taxon>
        <taxon>Neoptera</taxon>
        <taxon>Paraneoptera</taxon>
        <taxon>Hemiptera</taxon>
        <taxon>Auchenorrhyncha</taxon>
        <taxon>Membracoidea</taxon>
        <taxon>Cicadellidae</taxon>
        <taxon>Cicadellinae</taxon>
        <taxon>Proconiini</taxon>
        <taxon>Homalodisca</taxon>
    </lineage>
</organism>
<proteinExistence type="predicted"/>
<dbReference type="EMBL" id="GECU01009529">
    <property type="protein sequence ID" value="JAS98177.1"/>
    <property type="molecule type" value="Transcribed_RNA"/>
</dbReference>
<evidence type="ECO:0000313" key="1">
    <source>
        <dbReference type="EMBL" id="JAS98177.1"/>
    </source>
</evidence>
<name>A0A1B6JG69_9HEMI</name>
<sequence length="196" mass="22644">MDHEKCENRIKINERFNEPHTNQSQSNFNQIELNSRTVFNTDCNSDSTYQNRSTEILKTCQNTIIEPSLVDGSVFSTSSGRITVDAVHPFFTGYRNIRYDKSTSTENQKFYCSECKEHIELCHEAIHQHFISKQHTPITDSCVYCHSAVYEYFYNENRYYYHKCNQLEAVNDSIIDTSAVNSASLSVPETTTDTDS</sequence>
<protein>
    <submittedName>
        <fullName evidence="1">Uncharacterized protein</fullName>
    </submittedName>
</protein>
<gene>
    <name evidence="1" type="ORF">g.18676</name>
</gene>
<reference evidence="1" key="1">
    <citation type="submission" date="2015-11" db="EMBL/GenBank/DDBJ databases">
        <title>De novo transcriptome assembly of four potential Pierce s Disease insect vectors from Arizona vineyards.</title>
        <authorList>
            <person name="Tassone E.E."/>
        </authorList>
    </citation>
    <scope>NUCLEOTIDE SEQUENCE</scope>
</reference>
<dbReference type="AlphaFoldDB" id="A0A1B6JG69"/>